<feature type="compositionally biased region" description="Low complexity" evidence="5">
    <location>
        <begin position="564"/>
        <end position="589"/>
    </location>
</feature>
<dbReference type="CDD" id="cd15492">
    <property type="entry name" value="PHD_BRPF_JADE_like"/>
    <property type="match status" value="1"/>
</dbReference>
<dbReference type="InterPro" id="IPR050701">
    <property type="entry name" value="Histone_Mod_Regulator"/>
</dbReference>
<dbReference type="InterPro" id="IPR019786">
    <property type="entry name" value="Zinc_finger_PHD-type_CS"/>
</dbReference>
<dbReference type="InterPro" id="IPR001965">
    <property type="entry name" value="Znf_PHD"/>
</dbReference>
<dbReference type="HOGENOM" id="CLU_364566_0_0_1"/>
<evidence type="ECO:0000256" key="4">
    <source>
        <dbReference type="PROSITE-ProRule" id="PRU00146"/>
    </source>
</evidence>
<evidence type="ECO:0000256" key="2">
    <source>
        <dbReference type="ARBA" id="ARBA00022771"/>
    </source>
</evidence>
<dbReference type="GO" id="GO:0006357">
    <property type="term" value="P:regulation of transcription by RNA polymerase II"/>
    <property type="evidence" value="ECO:0000318"/>
    <property type="project" value="GO_Central"/>
</dbReference>
<keyword evidence="1" id="KW-0479">Metal-binding</keyword>
<reference evidence="8 9" key="2">
    <citation type="journal article" date="2011" name="PLoS Genet.">
        <title>Caenorhabditis briggsae recombinant inbred line genotypes reveal inter-strain incompatibility and the evolution of recombination.</title>
        <authorList>
            <person name="Ross J.A."/>
            <person name="Koboldt D.C."/>
            <person name="Staisch J.E."/>
            <person name="Chamberlin H.M."/>
            <person name="Gupta B.P."/>
            <person name="Miller R.D."/>
            <person name="Baird S.E."/>
            <person name="Haag E.S."/>
        </authorList>
    </citation>
    <scope>NUCLEOTIDE SEQUENCE [LARGE SCALE GENOMIC DNA]</scope>
    <source>
        <strain evidence="8 9">AF16</strain>
    </source>
</reference>
<feature type="region of interest" description="Disordered" evidence="5">
    <location>
        <begin position="699"/>
        <end position="860"/>
    </location>
</feature>
<accession>A8XMJ3</accession>
<dbReference type="PROSITE" id="PS50016">
    <property type="entry name" value="ZF_PHD_2"/>
    <property type="match status" value="1"/>
</dbReference>
<dbReference type="InParanoid" id="A8XMJ3"/>
<dbReference type="InterPro" id="IPR019787">
    <property type="entry name" value="Znf_PHD-finger"/>
</dbReference>
<dbReference type="CDD" id="cd15571">
    <property type="entry name" value="ePHD"/>
    <property type="match status" value="1"/>
</dbReference>
<dbReference type="InterPro" id="IPR034732">
    <property type="entry name" value="EPHD"/>
</dbReference>
<feature type="compositionally biased region" description="Polar residues" evidence="5">
    <location>
        <begin position="841"/>
        <end position="860"/>
    </location>
</feature>
<dbReference type="InterPro" id="IPR013083">
    <property type="entry name" value="Znf_RING/FYVE/PHD"/>
</dbReference>
<dbReference type="WormBase" id="CBG15688">
    <property type="protein sequence ID" value="CBP10084"/>
    <property type="gene ID" value="WBGene00035839"/>
    <property type="gene designation" value="Cbr-phf-15"/>
</dbReference>
<evidence type="ECO:0000313" key="10">
    <source>
        <dbReference type="WormBase" id="CBG15688"/>
    </source>
</evidence>
<dbReference type="GO" id="GO:0070776">
    <property type="term" value="C:MOZ/MORF histone acetyltransferase complex"/>
    <property type="evidence" value="ECO:0000318"/>
    <property type="project" value="GO_Central"/>
</dbReference>
<dbReference type="Proteomes" id="UP000008549">
    <property type="component" value="Unassembled WGS sequence"/>
</dbReference>
<sequence length="860" mass="97101">MTPGSSEGPSFGSPGIIRRPPSEKRPRRNGYETFPTVQKPIDRRKSDVKHKTSKRPAPPPESDNDDVPSTSSAPVKPKKKKEKQEPRYDTSTSTIPFTQMASRYDMDADSDTELADCLPFAYIGDKWRTEYSRGVPIPCETTLPRAVVMDDGFVLKPKDDYRHPVKRIACSDRAEYFDEERFELLEGEEEEKVHYEVTAHDLKWLERLNKARKQSNGKTYLPTTVFSKIMEILETQTYTAIHKQLLNSLHVCVSSPRDDDECDVCRDVDTDGSEEMIYCDSCNICVHETCGGVKTVPTGGWKCLKCRFSRQGPAPKCIFCPALGGSMTHSADKKLWAHHSCALFVKQIEFEDAEDRAPIKFVEKVEEHQYREKCCVCDTKQGVCVKCSDEECEMTFHVCCALRAGCQVVVKEFEVNCEENFAYFHLFREFSMKILFFQKLDHSGMDYIHKCHRHSEPENNRRLAIEDEWLEYRNPWLAKLESFFYGFVNYVDVSISTSLPEFLIADAFEYWKQKRLDAGGPLIRNLSDLIPVPTTIEDVARRAMETQQNRASISIGTVGMALKPSTSSDPSGPSTSTATTSSGPETSGSGLRGAEHQENHPFFRPAVLMVNELRHIHLKRAANAMKRDIMLSKMVMRREGLNVKLAEASLETIRIAQMMFETGEESLEEIQKAFDFESMSKNQLKRAAEPERFKAFLERIGGVQRPQKAPRTSGDHQNAQKATQKTSGGFQKQQLPKTSPEKSPLRRQNHNSSPSKPRSSEAVRPGTSGTPFRPTSSASDAQNRPTSSGTSSIAASPDHPHNTRHKHNRITTPWNYDQNHNNNNKSMTSSGSHHRRSTSSKNQDFLASPASGPSTSSRFH</sequence>
<dbReference type="EMBL" id="HE600979">
    <property type="protein sequence ID" value="CAP33869.2"/>
    <property type="molecule type" value="Genomic_DNA"/>
</dbReference>
<feature type="compositionally biased region" description="Polar residues" evidence="5">
    <location>
        <begin position="810"/>
        <end position="825"/>
    </location>
</feature>
<feature type="domain" description="PHD-type" evidence="7">
    <location>
        <begin position="314"/>
        <end position="428"/>
    </location>
</feature>
<dbReference type="Gene3D" id="3.30.40.10">
    <property type="entry name" value="Zinc/RING finger domain, C3HC4 (zinc finger)"/>
    <property type="match status" value="2"/>
</dbReference>
<keyword evidence="9" id="KW-1185">Reference proteome</keyword>
<evidence type="ECO:0000256" key="1">
    <source>
        <dbReference type="ARBA" id="ARBA00022723"/>
    </source>
</evidence>
<evidence type="ECO:0000256" key="5">
    <source>
        <dbReference type="SAM" id="MobiDB-lite"/>
    </source>
</evidence>
<dbReference type="PANTHER" id="PTHR13793">
    <property type="entry name" value="PHD FINGER PROTEINS"/>
    <property type="match status" value="1"/>
</dbReference>
<evidence type="ECO:0000313" key="8">
    <source>
        <dbReference type="EMBL" id="CAP33869.2"/>
    </source>
</evidence>
<proteinExistence type="predicted"/>
<evidence type="ECO:0000259" key="7">
    <source>
        <dbReference type="PROSITE" id="PS51805"/>
    </source>
</evidence>
<dbReference type="FunCoup" id="A8XMJ3">
    <property type="interactions" value="959"/>
</dbReference>
<dbReference type="PROSITE" id="PS51805">
    <property type="entry name" value="EPHD"/>
    <property type="match status" value="1"/>
</dbReference>
<evidence type="ECO:0000313" key="9">
    <source>
        <dbReference type="Proteomes" id="UP000008549"/>
    </source>
</evidence>
<feature type="domain" description="PHD-type" evidence="6">
    <location>
        <begin position="259"/>
        <end position="309"/>
    </location>
</feature>
<protein>
    <submittedName>
        <fullName evidence="8">Protein CBR-PHF-15</fullName>
    </submittedName>
</protein>
<dbReference type="PROSITE" id="PS01359">
    <property type="entry name" value="ZF_PHD_1"/>
    <property type="match status" value="1"/>
</dbReference>
<feature type="compositionally biased region" description="Polar residues" evidence="5">
    <location>
        <begin position="715"/>
        <end position="737"/>
    </location>
</feature>
<reference evidence="8 9" key="1">
    <citation type="journal article" date="2003" name="PLoS Biol.">
        <title>The genome sequence of Caenorhabditis briggsae: a platform for comparative genomics.</title>
        <authorList>
            <person name="Stein L.D."/>
            <person name="Bao Z."/>
            <person name="Blasiar D."/>
            <person name="Blumenthal T."/>
            <person name="Brent M.R."/>
            <person name="Chen N."/>
            <person name="Chinwalla A."/>
            <person name="Clarke L."/>
            <person name="Clee C."/>
            <person name="Coghlan A."/>
            <person name="Coulson A."/>
            <person name="D'Eustachio P."/>
            <person name="Fitch D.H."/>
            <person name="Fulton L.A."/>
            <person name="Fulton R.E."/>
            <person name="Griffiths-Jones S."/>
            <person name="Harris T.W."/>
            <person name="Hillier L.W."/>
            <person name="Kamath R."/>
            <person name="Kuwabara P.E."/>
            <person name="Mardis E.R."/>
            <person name="Marra M.A."/>
            <person name="Miner T.L."/>
            <person name="Minx P."/>
            <person name="Mullikin J.C."/>
            <person name="Plumb R.W."/>
            <person name="Rogers J."/>
            <person name="Schein J.E."/>
            <person name="Sohrmann M."/>
            <person name="Spieth J."/>
            <person name="Stajich J.E."/>
            <person name="Wei C."/>
            <person name="Willey D."/>
            <person name="Wilson R.K."/>
            <person name="Durbin R."/>
            <person name="Waterston R.H."/>
        </authorList>
    </citation>
    <scope>NUCLEOTIDE SEQUENCE [LARGE SCALE GENOMIC DNA]</scope>
    <source>
        <strain evidence="8 9">AF16</strain>
    </source>
</reference>
<gene>
    <name evidence="10" type="primary">phf-15</name>
    <name evidence="8" type="synonym">Cbr-phf-15</name>
    <name evidence="10" type="ORF">CBG15688</name>
    <name evidence="8" type="ORF">CBG_15688</name>
</gene>
<feature type="region of interest" description="Disordered" evidence="5">
    <location>
        <begin position="562"/>
        <end position="596"/>
    </location>
</feature>
<dbReference type="Pfam" id="PF13832">
    <property type="entry name" value="zf-HC5HC2H_2"/>
    <property type="match status" value="1"/>
</dbReference>
<name>A8XMJ3_CAEBR</name>
<feature type="region of interest" description="Disordered" evidence="5">
    <location>
        <begin position="1"/>
        <end position="95"/>
    </location>
</feature>
<keyword evidence="3" id="KW-0862">Zinc</keyword>
<dbReference type="STRING" id="6238.A8XMJ3"/>
<dbReference type="PANTHER" id="PTHR13793:SF143">
    <property type="entry name" value="PHD-TYPE DOMAIN-CONTAINING PROTEIN"/>
    <property type="match status" value="1"/>
</dbReference>
<dbReference type="SMART" id="SM00249">
    <property type="entry name" value="PHD"/>
    <property type="match status" value="2"/>
</dbReference>
<dbReference type="eggNOG" id="KOG0954">
    <property type="taxonomic scope" value="Eukaryota"/>
</dbReference>
<organism evidence="8 9">
    <name type="scientific">Caenorhabditis briggsae</name>
    <dbReference type="NCBI Taxonomy" id="6238"/>
    <lineage>
        <taxon>Eukaryota</taxon>
        <taxon>Metazoa</taxon>
        <taxon>Ecdysozoa</taxon>
        <taxon>Nematoda</taxon>
        <taxon>Chromadorea</taxon>
        <taxon>Rhabditida</taxon>
        <taxon>Rhabditina</taxon>
        <taxon>Rhabditomorpha</taxon>
        <taxon>Rhabditoidea</taxon>
        <taxon>Rhabditidae</taxon>
        <taxon>Peloderinae</taxon>
        <taxon>Caenorhabditis</taxon>
    </lineage>
</organism>
<feature type="compositionally biased region" description="Polar residues" evidence="5">
    <location>
        <begin position="767"/>
        <end position="794"/>
    </location>
</feature>
<dbReference type="GO" id="GO:0008270">
    <property type="term" value="F:zinc ion binding"/>
    <property type="evidence" value="ECO:0007669"/>
    <property type="project" value="UniProtKB-KW"/>
</dbReference>
<evidence type="ECO:0000259" key="6">
    <source>
        <dbReference type="PROSITE" id="PS50016"/>
    </source>
</evidence>
<dbReference type="Pfam" id="PF13831">
    <property type="entry name" value="PHD_2"/>
    <property type="match status" value="1"/>
</dbReference>
<evidence type="ECO:0000256" key="3">
    <source>
        <dbReference type="ARBA" id="ARBA00022833"/>
    </source>
</evidence>
<dbReference type="SUPFAM" id="SSF57903">
    <property type="entry name" value="FYVE/PHD zinc finger"/>
    <property type="match status" value="1"/>
</dbReference>
<feature type="compositionally biased region" description="Low complexity" evidence="5">
    <location>
        <begin position="1"/>
        <end position="15"/>
    </location>
</feature>
<dbReference type="AlphaFoldDB" id="A8XMJ3"/>
<dbReference type="InterPro" id="IPR011011">
    <property type="entry name" value="Znf_FYVE_PHD"/>
</dbReference>
<keyword evidence="2 4" id="KW-0863">Zinc-finger</keyword>